<evidence type="ECO:0000259" key="4">
    <source>
        <dbReference type="Pfam" id="PF00588"/>
    </source>
</evidence>
<dbReference type="PANTHER" id="PTHR43453:SF3">
    <property type="entry name" value="TRNA_RRNA METHYLTRANSFERASE SPOU TYPE DOMAIN-CONTAINING PROTEIN"/>
    <property type="match status" value="1"/>
</dbReference>
<evidence type="ECO:0000256" key="3">
    <source>
        <dbReference type="ARBA" id="ARBA00022679"/>
    </source>
</evidence>
<feature type="domain" description="tRNA/rRNA methyltransferase SpoU type" evidence="4">
    <location>
        <begin position="58"/>
        <end position="216"/>
    </location>
</feature>
<evidence type="ECO:0000313" key="6">
    <source>
        <dbReference type="Proteomes" id="UP000442694"/>
    </source>
</evidence>
<keyword evidence="3" id="KW-0808">Transferase</keyword>
<keyword evidence="1" id="KW-0694">RNA-binding</keyword>
<evidence type="ECO:0000256" key="2">
    <source>
        <dbReference type="ARBA" id="ARBA00022603"/>
    </source>
</evidence>
<dbReference type="InterPro" id="IPR029028">
    <property type="entry name" value="Alpha/beta_knot_MTases"/>
</dbReference>
<dbReference type="InterPro" id="IPR033671">
    <property type="entry name" value="TrmH"/>
</dbReference>
<dbReference type="Proteomes" id="UP000442694">
    <property type="component" value="Unassembled WGS sequence"/>
</dbReference>
<dbReference type="CDD" id="cd18092">
    <property type="entry name" value="SpoU-like_TrmH"/>
    <property type="match status" value="1"/>
</dbReference>
<keyword evidence="1" id="KW-0820">tRNA-binding</keyword>
<dbReference type="AlphaFoldDB" id="A0A833JDI7"/>
<evidence type="ECO:0000256" key="1">
    <source>
        <dbReference type="ARBA" id="ARBA00022555"/>
    </source>
</evidence>
<accession>A0A833JDI7</accession>
<dbReference type="InterPro" id="IPR001537">
    <property type="entry name" value="SpoU_MeTrfase"/>
</dbReference>
<reference evidence="5 6" key="1">
    <citation type="submission" date="2019-10" db="EMBL/GenBank/DDBJ databases">
        <title>New genus of Silvanigrellaceae.</title>
        <authorList>
            <person name="Pitt A."/>
            <person name="Hahn M.W."/>
        </authorList>
    </citation>
    <scope>NUCLEOTIDE SEQUENCE [LARGE SCALE GENOMIC DNA]</scope>
    <source>
        <strain evidence="5 6">33A1-SZDP</strain>
    </source>
</reference>
<dbReference type="InterPro" id="IPR029026">
    <property type="entry name" value="tRNA_m1G_MTases_N"/>
</dbReference>
<dbReference type="SUPFAM" id="SSF75217">
    <property type="entry name" value="alpha/beta knot"/>
    <property type="match status" value="1"/>
</dbReference>
<evidence type="ECO:0000313" key="5">
    <source>
        <dbReference type="EMBL" id="KAB8031799.1"/>
    </source>
</evidence>
<dbReference type="EMBL" id="WFLN01000005">
    <property type="protein sequence ID" value="KAB8031799.1"/>
    <property type="molecule type" value="Genomic_DNA"/>
</dbReference>
<organism evidence="5 6">
    <name type="scientific">Fluviispira multicolorata</name>
    <dbReference type="NCBI Taxonomy" id="2654512"/>
    <lineage>
        <taxon>Bacteria</taxon>
        <taxon>Pseudomonadati</taxon>
        <taxon>Bdellovibrionota</taxon>
        <taxon>Oligoflexia</taxon>
        <taxon>Silvanigrellales</taxon>
        <taxon>Silvanigrellaceae</taxon>
        <taxon>Fluviispira</taxon>
    </lineage>
</organism>
<dbReference type="Pfam" id="PF00588">
    <property type="entry name" value="SpoU_methylase"/>
    <property type="match status" value="1"/>
</dbReference>
<dbReference type="GO" id="GO:0008173">
    <property type="term" value="F:RNA methyltransferase activity"/>
    <property type="evidence" value="ECO:0007669"/>
    <property type="project" value="InterPro"/>
</dbReference>
<keyword evidence="6" id="KW-1185">Reference proteome</keyword>
<gene>
    <name evidence="5" type="ORF">GCL57_03930</name>
</gene>
<dbReference type="PANTHER" id="PTHR43453">
    <property type="entry name" value="RRNA METHYLASE-LIKE"/>
    <property type="match status" value="1"/>
</dbReference>
<keyword evidence="2" id="KW-0489">Methyltransferase</keyword>
<sequence length="295" mass="33941">MIWTGPTTSCDSSTQYFIPEHLKNDFGKIDAALRSFFTESRLAKMEKVADKRSRKVLTVFENTHHAHNISAILRTIDAFGFLDLFFLYSNQEMRFRTADTIDRGASQWLMPKRLTSIENCANILKQNGYKIALVSLPDFSRTSEYYAKNIPSFASNQFSSKDFKNFIGKNKIALIFGSELHGVSPEWKNHADMYVSVQMFGFMESLNVSVCAGIILQALREFMEINSCELYLSEQEKKLVLEHWMAKTCSSAFEYISNRKSELLPWFEFVRSGKFFQPSINLNDSPRLSDKTKVL</sequence>
<dbReference type="RefSeq" id="WP_152211975.1">
    <property type="nucleotide sequence ID" value="NZ_WFLN01000005.1"/>
</dbReference>
<comment type="caution">
    <text evidence="5">The sequence shown here is derived from an EMBL/GenBank/DDBJ whole genome shotgun (WGS) entry which is preliminary data.</text>
</comment>
<dbReference type="GO" id="GO:0000049">
    <property type="term" value="F:tRNA binding"/>
    <property type="evidence" value="ECO:0007669"/>
    <property type="project" value="UniProtKB-KW"/>
</dbReference>
<protein>
    <recommendedName>
        <fullName evidence="4">tRNA/rRNA methyltransferase SpoU type domain-containing protein</fullName>
    </recommendedName>
</protein>
<dbReference type="Gene3D" id="3.40.1280.10">
    <property type="match status" value="1"/>
</dbReference>
<proteinExistence type="predicted"/>
<name>A0A833JDI7_9BACT</name>
<dbReference type="GO" id="GO:0002938">
    <property type="term" value="P:tRNA guanine ribose methylation"/>
    <property type="evidence" value="ECO:0007669"/>
    <property type="project" value="TreeGrafter"/>
</dbReference>